<protein>
    <recommendedName>
        <fullName evidence="3">Beta-ketoacyl synthase N-terminal domain-containing protein</fullName>
    </recommendedName>
</protein>
<comment type="caution">
    <text evidence="1">The sequence shown here is derived from an EMBL/GenBank/DDBJ whole genome shotgun (WGS) entry which is preliminary data.</text>
</comment>
<evidence type="ECO:0000313" key="2">
    <source>
        <dbReference type="Proteomes" id="UP000239151"/>
    </source>
</evidence>
<dbReference type="AlphaFoldDB" id="A0A2S9TC06"/>
<reference evidence="1 2" key="1">
    <citation type="submission" date="2017-09" db="EMBL/GenBank/DDBJ databases">
        <title>Reassesment of A. cryaerophilus.</title>
        <authorList>
            <person name="Perez-Cataluna A."/>
            <person name="Collado L."/>
            <person name="Salgado O."/>
            <person name="Lefinanco V."/>
            <person name="Figueras M.J."/>
        </authorList>
    </citation>
    <scope>NUCLEOTIDE SEQUENCE [LARGE SCALE GENOMIC DNA]</scope>
    <source>
        <strain evidence="1 2">LMG 9065</strain>
    </source>
</reference>
<name>A0A2S9TC06_9BACT</name>
<evidence type="ECO:0008006" key="3">
    <source>
        <dbReference type="Google" id="ProtNLM"/>
    </source>
</evidence>
<accession>A0A2S9TC06</accession>
<dbReference type="EMBL" id="NXGI01000021">
    <property type="protein sequence ID" value="PRM96361.1"/>
    <property type="molecule type" value="Genomic_DNA"/>
</dbReference>
<dbReference type="Proteomes" id="UP000239151">
    <property type="component" value="Unassembled WGS sequence"/>
</dbReference>
<proteinExistence type="predicted"/>
<evidence type="ECO:0000313" key="1">
    <source>
        <dbReference type="EMBL" id="PRM96361.1"/>
    </source>
</evidence>
<sequence>MYIKHCFKHESPSKNEKDYKALLKEITTLEVRKISKLNLLAIYGAIKTLKDKEYKKDLSLYAASNFACIQETYKILKELKSQNPVMPFDFLNINTNNMGFYISKALNTIGNNYTISSDYLSFEKTLYTIFLEYKNKINSSFLVGEVDSSLENLPYLGNLSAFEKNISNDISSWIYFDDISNNSIAKLEFIKYFSSIDDLNNFLKTQKYDAISLNSFAIKFKDELNIDNSLIKTYQNFFSSSNIINLLNDEFKNSIFINLDNKKRAYLFYFTK</sequence>
<gene>
    <name evidence="1" type="ORF">CJ670_08850</name>
</gene>
<organism evidence="1 2">
    <name type="scientific">Aliarcobacter cryaerophilus</name>
    <dbReference type="NCBI Taxonomy" id="28198"/>
    <lineage>
        <taxon>Bacteria</taxon>
        <taxon>Pseudomonadati</taxon>
        <taxon>Campylobacterota</taxon>
        <taxon>Epsilonproteobacteria</taxon>
        <taxon>Campylobacterales</taxon>
        <taxon>Arcobacteraceae</taxon>
        <taxon>Aliarcobacter</taxon>
    </lineage>
</organism>